<keyword evidence="1" id="KW-0812">Transmembrane</keyword>
<dbReference type="EMBL" id="KQ085913">
    <property type="protein sequence ID" value="KLO16633.1"/>
    <property type="molecule type" value="Genomic_DNA"/>
</dbReference>
<keyword evidence="1" id="KW-1133">Transmembrane helix</keyword>
<evidence type="ECO:0000313" key="3">
    <source>
        <dbReference type="Proteomes" id="UP000053477"/>
    </source>
</evidence>
<dbReference type="Proteomes" id="UP000053477">
    <property type="component" value="Unassembled WGS sequence"/>
</dbReference>
<keyword evidence="1" id="KW-0472">Membrane</keyword>
<dbReference type="InParanoid" id="A0A0H2S4N7"/>
<organism evidence="2 3">
    <name type="scientific">Schizopora paradoxa</name>
    <dbReference type="NCBI Taxonomy" id="27342"/>
    <lineage>
        <taxon>Eukaryota</taxon>
        <taxon>Fungi</taxon>
        <taxon>Dikarya</taxon>
        <taxon>Basidiomycota</taxon>
        <taxon>Agaricomycotina</taxon>
        <taxon>Agaricomycetes</taxon>
        <taxon>Hymenochaetales</taxon>
        <taxon>Schizoporaceae</taxon>
        <taxon>Schizopora</taxon>
    </lineage>
</organism>
<evidence type="ECO:0000313" key="2">
    <source>
        <dbReference type="EMBL" id="KLO16633.1"/>
    </source>
</evidence>
<name>A0A0H2S4N7_9AGAM</name>
<feature type="transmembrane region" description="Helical" evidence="1">
    <location>
        <begin position="20"/>
        <end position="41"/>
    </location>
</feature>
<evidence type="ECO:0000256" key="1">
    <source>
        <dbReference type="SAM" id="Phobius"/>
    </source>
</evidence>
<protein>
    <submittedName>
        <fullName evidence="2">Uncharacterized protein</fullName>
    </submittedName>
</protein>
<dbReference type="AlphaFoldDB" id="A0A0H2S4N7"/>
<sequence>MEYGELYAFEGGDVADGLAFALLQTCSYVLFLFCPSPFLNLRQTTFVRAREGKGTNVEDGE</sequence>
<gene>
    <name evidence="2" type="ORF">SCHPADRAFT_201354</name>
</gene>
<keyword evidence="3" id="KW-1185">Reference proteome</keyword>
<accession>A0A0H2S4N7</accession>
<reference evidence="2 3" key="1">
    <citation type="submission" date="2015-04" db="EMBL/GenBank/DDBJ databases">
        <title>Complete genome sequence of Schizopora paradoxa KUC8140, a cosmopolitan wood degrader in East Asia.</title>
        <authorList>
            <consortium name="DOE Joint Genome Institute"/>
            <person name="Min B."/>
            <person name="Park H."/>
            <person name="Jang Y."/>
            <person name="Kim J.-J."/>
            <person name="Kim K.H."/>
            <person name="Pangilinan J."/>
            <person name="Lipzen A."/>
            <person name="Riley R."/>
            <person name="Grigoriev I.V."/>
            <person name="Spatafora J.W."/>
            <person name="Choi I.-G."/>
        </authorList>
    </citation>
    <scope>NUCLEOTIDE SEQUENCE [LARGE SCALE GENOMIC DNA]</scope>
    <source>
        <strain evidence="2 3">KUC8140</strain>
    </source>
</reference>
<proteinExistence type="predicted"/>